<feature type="chain" id="PRO_5003635311" description="Lipoprotein" evidence="1">
    <location>
        <begin position="21"/>
        <end position="205"/>
    </location>
</feature>
<name>I0WBW0_9FLAO</name>
<organism evidence="2 3">
    <name type="scientific">Imtechella halotolerans K1</name>
    <dbReference type="NCBI Taxonomy" id="946077"/>
    <lineage>
        <taxon>Bacteria</taxon>
        <taxon>Pseudomonadati</taxon>
        <taxon>Bacteroidota</taxon>
        <taxon>Flavobacteriia</taxon>
        <taxon>Flavobacteriales</taxon>
        <taxon>Flavobacteriaceae</taxon>
        <taxon>Imtechella</taxon>
    </lineage>
</organism>
<dbReference type="Proteomes" id="UP000005938">
    <property type="component" value="Unassembled WGS sequence"/>
</dbReference>
<keyword evidence="3" id="KW-1185">Reference proteome</keyword>
<proteinExistence type="predicted"/>
<gene>
    <name evidence="2" type="ORF">W5A_09935</name>
</gene>
<evidence type="ECO:0000256" key="1">
    <source>
        <dbReference type="SAM" id="SignalP"/>
    </source>
</evidence>
<dbReference type="AlphaFoldDB" id="I0WBW0"/>
<dbReference type="eggNOG" id="ENOG5032U02">
    <property type="taxonomic scope" value="Bacteria"/>
</dbReference>
<evidence type="ECO:0008006" key="4">
    <source>
        <dbReference type="Google" id="ProtNLM"/>
    </source>
</evidence>
<dbReference type="PROSITE" id="PS51257">
    <property type="entry name" value="PROKAR_LIPOPROTEIN"/>
    <property type="match status" value="1"/>
</dbReference>
<dbReference type="EMBL" id="AJJU01000017">
    <property type="protein sequence ID" value="EID73876.1"/>
    <property type="molecule type" value="Genomic_DNA"/>
</dbReference>
<keyword evidence="1" id="KW-0732">Signal</keyword>
<reference evidence="2 3" key="1">
    <citation type="journal article" date="2012" name="J. Bacteriol.">
        <title>Genome Sequence of the Halotolerant Bacterium Imtechella halotolerans K1T.</title>
        <authorList>
            <person name="Kumar S."/>
            <person name="Vikram S."/>
            <person name="Subramanian S."/>
            <person name="Raghava G.P."/>
            <person name="Pinnaka A.K."/>
        </authorList>
    </citation>
    <scope>NUCLEOTIDE SEQUENCE [LARGE SCALE GENOMIC DNA]</scope>
    <source>
        <strain evidence="2 3">K1</strain>
    </source>
</reference>
<accession>I0WBW0</accession>
<comment type="caution">
    <text evidence="2">The sequence shown here is derived from an EMBL/GenBank/DDBJ whole genome shotgun (WGS) entry which is preliminary data.</text>
</comment>
<dbReference type="STRING" id="946077.W5A_09935"/>
<protein>
    <recommendedName>
        <fullName evidence="4">Lipoprotein</fullName>
    </recommendedName>
</protein>
<dbReference type="OrthoDB" id="798271at2"/>
<evidence type="ECO:0000313" key="3">
    <source>
        <dbReference type="Proteomes" id="UP000005938"/>
    </source>
</evidence>
<sequence>MRICKIALLFVTVVTLSSCASSYKMINPASLSYNSANESNGVLFEYKYGLLEKKYQKKELKKGVRLVAIKITNNSGRDLTFGGDAKLAFGNASEIQVLDNERVFKTLKQSAASYLWYLLLTPVSFQSTTADSYGEKETNSTPIGLVIGPGLTASNMITVAISNKNFKQELLEYNINGTVIKDGETKYGLIGIQTENFDALKLIID</sequence>
<dbReference type="RefSeq" id="WP_008240074.1">
    <property type="nucleotide sequence ID" value="NZ_AJJU01000017.1"/>
</dbReference>
<evidence type="ECO:0000313" key="2">
    <source>
        <dbReference type="EMBL" id="EID73876.1"/>
    </source>
</evidence>
<feature type="signal peptide" evidence="1">
    <location>
        <begin position="1"/>
        <end position="20"/>
    </location>
</feature>